<accession>A0A5U9SV08</accession>
<feature type="non-terminal residue" evidence="1">
    <location>
        <position position="1"/>
    </location>
</feature>
<name>A0A5U9SV08_SALET</name>
<dbReference type="EMBL" id="AAGVJY010000044">
    <property type="protein sequence ID" value="EBS4098532.1"/>
    <property type="molecule type" value="Genomic_DNA"/>
</dbReference>
<dbReference type="Proteomes" id="UP000839659">
    <property type="component" value="Unassembled WGS sequence"/>
</dbReference>
<proteinExistence type="predicted"/>
<dbReference type="AlphaFoldDB" id="A0A5U9SV08"/>
<protein>
    <submittedName>
        <fullName evidence="1">Uncharacterized protein</fullName>
    </submittedName>
</protein>
<gene>
    <name evidence="1" type="ORF">DPS53_25290</name>
</gene>
<evidence type="ECO:0000313" key="1">
    <source>
        <dbReference type="EMBL" id="EBS4098532.1"/>
    </source>
</evidence>
<sequence>RICVCLPYADVRHMDMLNICMLLSFSRKIRKKVKPDLNEITQNLTEIHSPILPVCYLYRLIHLI</sequence>
<comment type="caution">
    <text evidence="1">The sequence shown here is derived from an EMBL/GenBank/DDBJ whole genome shotgun (WGS) entry which is preliminary data.</text>
</comment>
<organism evidence="1">
    <name type="scientific">Salmonella enterica subsp. enterica serovar Bareilly</name>
    <dbReference type="NCBI Taxonomy" id="58096"/>
    <lineage>
        <taxon>Bacteria</taxon>
        <taxon>Pseudomonadati</taxon>
        <taxon>Pseudomonadota</taxon>
        <taxon>Gammaproteobacteria</taxon>
        <taxon>Enterobacterales</taxon>
        <taxon>Enterobacteriaceae</taxon>
        <taxon>Salmonella</taxon>
    </lineage>
</organism>
<reference evidence="1" key="1">
    <citation type="submission" date="2018-06" db="EMBL/GenBank/DDBJ databases">
        <authorList>
            <person name="Ashton P.M."/>
            <person name="Dallman T."/>
            <person name="Nair S."/>
            <person name="De Pinna E."/>
            <person name="Peters T."/>
            <person name="Grant K."/>
        </authorList>
    </citation>
    <scope>NUCLEOTIDE SEQUENCE [LARGE SCALE GENOMIC DNA]</scope>
    <source>
        <strain evidence="1">374035</strain>
    </source>
</reference>